<dbReference type="InterPro" id="IPR038637">
    <property type="entry name" value="NPCBM_sf"/>
</dbReference>
<name>A0A939JH45_9ACTN</name>
<evidence type="ECO:0000313" key="3">
    <source>
        <dbReference type="EMBL" id="MBO0514083.1"/>
    </source>
</evidence>
<organism evidence="3 4">
    <name type="scientific">Streptomyces beijiangensis</name>
    <dbReference type="NCBI Taxonomy" id="163361"/>
    <lineage>
        <taxon>Bacteria</taxon>
        <taxon>Bacillati</taxon>
        <taxon>Actinomycetota</taxon>
        <taxon>Actinomycetes</taxon>
        <taxon>Kitasatosporales</taxon>
        <taxon>Streptomycetaceae</taxon>
        <taxon>Streptomyces</taxon>
    </lineage>
</organism>
<evidence type="ECO:0000313" key="4">
    <source>
        <dbReference type="Proteomes" id="UP000664167"/>
    </source>
</evidence>
<gene>
    <name evidence="3" type="ORF">J0695_20095</name>
</gene>
<dbReference type="Pfam" id="PF08305">
    <property type="entry name" value="NPCBM"/>
    <property type="match status" value="1"/>
</dbReference>
<protein>
    <submittedName>
        <fullName evidence="3">NPCBM/NEW2 domain-containing protein</fullName>
    </submittedName>
</protein>
<dbReference type="SMART" id="SM00776">
    <property type="entry name" value="NPCBM"/>
    <property type="match status" value="1"/>
</dbReference>
<dbReference type="Gene3D" id="2.60.120.1060">
    <property type="entry name" value="NPCBM/NEW2 domain"/>
    <property type="match status" value="1"/>
</dbReference>
<comment type="caution">
    <text evidence="3">The sequence shown here is derived from an EMBL/GenBank/DDBJ whole genome shotgun (WGS) entry which is preliminary data.</text>
</comment>
<feature type="non-terminal residue" evidence="3">
    <location>
        <position position="1"/>
    </location>
</feature>
<dbReference type="InterPro" id="IPR008979">
    <property type="entry name" value="Galactose-bd-like_sf"/>
</dbReference>
<accession>A0A939JH45</accession>
<dbReference type="RefSeq" id="WP_206963494.1">
    <property type="nucleotide sequence ID" value="NZ_JAFLRJ010000181.1"/>
</dbReference>
<evidence type="ECO:0000259" key="2">
    <source>
        <dbReference type="SMART" id="SM00776"/>
    </source>
</evidence>
<keyword evidence="4" id="KW-1185">Reference proteome</keyword>
<evidence type="ECO:0000256" key="1">
    <source>
        <dbReference type="SAM" id="MobiDB-lite"/>
    </source>
</evidence>
<dbReference type="SUPFAM" id="SSF49785">
    <property type="entry name" value="Galactose-binding domain-like"/>
    <property type="match status" value="1"/>
</dbReference>
<feature type="domain" description="Glycosyl hydrolase family 98 putative carbohydrate-binding module" evidence="2">
    <location>
        <begin position="22"/>
        <end position="166"/>
    </location>
</feature>
<proteinExistence type="predicted"/>
<dbReference type="InterPro" id="IPR013222">
    <property type="entry name" value="Glyco_hyd_98_carb-bd"/>
</dbReference>
<dbReference type="EMBL" id="JAFLRJ010000181">
    <property type="protein sequence ID" value="MBO0514083.1"/>
    <property type="molecule type" value="Genomic_DNA"/>
</dbReference>
<sequence length="167" mass="18113">PTESPEPTPSPTPKPTPPPPPPPATVYQVNRLDYSVFGDHTGPEVRLQDSSWLWQRSGMSIGDQRYEYGVTVHAPSSVTIDLNRQCTTYDALVGVDDLTMGLGAVRFSVYGDDALLWQSPVMRGDDAAVPVHVGIAGRKTIRLVVDPHTRFGSVALADWAQSRISCG</sequence>
<dbReference type="AlphaFoldDB" id="A0A939JH45"/>
<feature type="region of interest" description="Disordered" evidence="1">
    <location>
        <begin position="1"/>
        <end position="24"/>
    </location>
</feature>
<dbReference type="Proteomes" id="UP000664167">
    <property type="component" value="Unassembled WGS sequence"/>
</dbReference>
<reference evidence="3" key="1">
    <citation type="submission" date="2021-03" db="EMBL/GenBank/DDBJ databases">
        <title>Streptomyces poriferae sp. nov., a novel marine sponge-derived Actinobacteria species with anti-MRSA activity.</title>
        <authorList>
            <person name="Sandoval-Powers M."/>
            <person name="Kralova S."/>
            <person name="Nguyen G.-S."/>
            <person name="Fawwal D."/>
            <person name="Degnes K."/>
            <person name="Klinkenberg G."/>
            <person name="Sletta H."/>
            <person name="Wentzel A."/>
            <person name="Liles M.R."/>
        </authorList>
    </citation>
    <scope>NUCLEOTIDE SEQUENCE</scope>
    <source>
        <strain evidence="3">DSM 41794</strain>
    </source>
</reference>